<evidence type="ECO:0000313" key="2">
    <source>
        <dbReference type="EMBL" id="OJZ83792.1"/>
    </source>
</evidence>
<dbReference type="EMBL" id="KV878245">
    <property type="protein sequence ID" value="OJZ83792.1"/>
    <property type="molecule type" value="Genomic_DNA"/>
</dbReference>
<proteinExistence type="predicted"/>
<reference evidence="3" key="1">
    <citation type="journal article" date="2017" name="Genome Biol.">
        <title>Comparative genomics reveals high biological diversity and specific adaptations in the industrially and medically important fungal genus Aspergillus.</title>
        <authorList>
            <person name="de Vries R.P."/>
            <person name="Riley R."/>
            <person name="Wiebenga A."/>
            <person name="Aguilar-Osorio G."/>
            <person name="Amillis S."/>
            <person name="Uchima C.A."/>
            <person name="Anderluh G."/>
            <person name="Asadollahi M."/>
            <person name="Askin M."/>
            <person name="Barry K."/>
            <person name="Battaglia E."/>
            <person name="Bayram O."/>
            <person name="Benocci T."/>
            <person name="Braus-Stromeyer S.A."/>
            <person name="Caldana C."/>
            <person name="Canovas D."/>
            <person name="Cerqueira G.C."/>
            <person name="Chen F."/>
            <person name="Chen W."/>
            <person name="Choi C."/>
            <person name="Clum A."/>
            <person name="Dos Santos R.A."/>
            <person name="Damasio A.R."/>
            <person name="Diallinas G."/>
            <person name="Emri T."/>
            <person name="Fekete E."/>
            <person name="Flipphi M."/>
            <person name="Freyberg S."/>
            <person name="Gallo A."/>
            <person name="Gournas C."/>
            <person name="Habgood R."/>
            <person name="Hainaut M."/>
            <person name="Harispe M.L."/>
            <person name="Henrissat B."/>
            <person name="Hilden K.S."/>
            <person name="Hope R."/>
            <person name="Hossain A."/>
            <person name="Karabika E."/>
            <person name="Karaffa L."/>
            <person name="Karanyi Z."/>
            <person name="Krasevec N."/>
            <person name="Kuo A."/>
            <person name="Kusch H."/>
            <person name="LaButti K."/>
            <person name="Lagendijk E.L."/>
            <person name="Lapidus A."/>
            <person name="Levasseur A."/>
            <person name="Lindquist E."/>
            <person name="Lipzen A."/>
            <person name="Logrieco A.F."/>
            <person name="MacCabe A."/>
            <person name="Maekelae M.R."/>
            <person name="Malavazi I."/>
            <person name="Melin P."/>
            <person name="Meyer V."/>
            <person name="Mielnichuk N."/>
            <person name="Miskei M."/>
            <person name="Molnar A.P."/>
            <person name="Mule G."/>
            <person name="Ngan C.Y."/>
            <person name="Orejas M."/>
            <person name="Orosz E."/>
            <person name="Ouedraogo J.P."/>
            <person name="Overkamp K.M."/>
            <person name="Park H.-S."/>
            <person name="Perrone G."/>
            <person name="Piumi F."/>
            <person name="Punt P.J."/>
            <person name="Ram A.F."/>
            <person name="Ramon A."/>
            <person name="Rauscher S."/>
            <person name="Record E."/>
            <person name="Riano-Pachon D.M."/>
            <person name="Robert V."/>
            <person name="Roehrig J."/>
            <person name="Ruller R."/>
            <person name="Salamov A."/>
            <person name="Salih N.S."/>
            <person name="Samson R.A."/>
            <person name="Sandor E."/>
            <person name="Sanguinetti M."/>
            <person name="Schuetze T."/>
            <person name="Sepcic K."/>
            <person name="Shelest E."/>
            <person name="Sherlock G."/>
            <person name="Sophianopoulou V."/>
            <person name="Squina F.M."/>
            <person name="Sun H."/>
            <person name="Susca A."/>
            <person name="Todd R.B."/>
            <person name="Tsang A."/>
            <person name="Unkles S.E."/>
            <person name="van de Wiele N."/>
            <person name="van Rossen-Uffink D."/>
            <person name="Oliveira J.V."/>
            <person name="Vesth T.C."/>
            <person name="Visser J."/>
            <person name="Yu J.-H."/>
            <person name="Zhou M."/>
            <person name="Andersen M.R."/>
            <person name="Archer D.B."/>
            <person name="Baker S.E."/>
            <person name="Benoit I."/>
            <person name="Brakhage A.A."/>
            <person name="Braus G.H."/>
            <person name="Fischer R."/>
            <person name="Frisvad J.C."/>
            <person name="Goldman G.H."/>
            <person name="Houbraken J."/>
            <person name="Oakley B."/>
            <person name="Pocsi I."/>
            <person name="Scazzocchio C."/>
            <person name="Seiboth B."/>
            <person name="vanKuyk P.A."/>
            <person name="Wortman J."/>
            <person name="Dyer P.S."/>
            <person name="Grigoriev I.V."/>
        </authorList>
    </citation>
    <scope>NUCLEOTIDE SEQUENCE [LARGE SCALE GENOMIC DNA]</scope>
    <source>
        <strain evidence="3">CBS 106.47</strain>
    </source>
</reference>
<feature type="signal peptide" evidence="1">
    <location>
        <begin position="1"/>
        <end position="23"/>
    </location>
</feature>
<feature type="chain" id="PRO_5012996662" evidence="1">
    <location>
        <begin position="24"/>
        <end position="183"/>
    </location>
</feature>
<dbReference type="OrthoDB" id="4455049at2759"/>
<gene>
    <name evidence="2" type="ORF">ASPFODRAFT_35254</name>
</gene>
<organism evidence="2 3">
    <name type="scientific">Aspergillus luchuensis (strain CBS 106.47)</name>
    <dbReference type="NCBI Taxonomy" id="1137211"/>
    <lineage>
        <taxon>Eukaryota</taxon>
        <taxon>Fungi</taxon>
        <taxon>Dikarya</taxon>
        <taxon>Ascomycota</taxon>
        <taxon>Pezizomycotina</taxon>
        <taxon>Eurotiomycetes</taxon>
        <taxon>Eurotiomycetidae</taxon>
        <taxon>Eurotiales</taxon>
        <taxon>Aspergillaceae</taxon>
        <taxon>Aspergillus</taxon>
        <taxon>Aspergillus subgen. Circumdati</taxon>
    </lineage>
</organism>
<dbReference type="Proteomes" id="UP000184063">
    <property type="component" value="Unassembled WGS sequence"/>
</dbReference>
<protein>
    <submittedName>
        <fullName evidence="2">Uncharacterized protein</fullName>
    </submittedName>
</protein>
<accession>A0A1M3TAK2</accession>
<dbReference type="AlphaFoldDB" id="A0A1M3TAK2"/>
<dbReference type="VEuPathDB" id="FungiDB:ASPFODRAFT_35254"/>
<sequence length="183" mass="19361">MHFSSTISLMAAGLSLLTTTATAYNLPFKGDGILYVLSSSDGDILGCLAENGKWTTGDVTECAINKALGDGFIRDGSGSYYASYYLTVNDNHDITIITDYGGKEVAVWSATEDINTYPSMIEANAGDLDNAGGGPFWYAASAASGADTVELSAVPLEGDQVQNVTLVWADYDKLQRDLASEVE</sequence>
<evidence type="ECO:0000256" key="1">
    <source>
        <dbReference type="SAM" id="SignalP"/>
    </source>
</evidence>
<name>A0A1M3TAK2_ASPLC</name>
<keyword evidence="1" id="KW-0732">Signal</keyword>
<evidence type="ECO:0000313" key="3">
    <source>
        <dbReference type="Proteomes" id="UP000184063"/>
    </source>
</evidence>